<reference evidence="2 3" key="1">
    <citation type="submission" date="2024-02" db="EMBL/GenBank/DDBJ databases">
        <title>Chromosome-scale genome assembly of the rough periwinkle Littorina saxatilis.</title>
        <authorList>
            <person name="De Jode A."/>
            <person name="Faria R."/>
            <person name="Formenti G."/>
            <person name="Sims Y."/>
            <person name="Smith T.P."/>
            <person name="Tracey A."/>
            <person name="Wood J.M.D."/>
            <person name="Zagrodzka Z.B."/>
            <person name="Johannesson K."/>
            <person name="Butlin R.K."/>
            <person name="Leder E.H."/>
        </authorList>
    </citation>
    <scope>NUCLEOTIDE SEQUENCE [LARGE SCALE GENOMIC DNA]</scope>
    <source>
        <strain evidence="2">Snail1</strain>
        <tissue evidence="2">Muscle</tissue>
    </source>
</reference>
<keyword evidence="3" id="KW-1185">Reference proteome</keyword>
<feature type="compositionally biased region" description="Polar residues" evidence="1">
    <location>
        <begin position="1"/>
        <end position="10"/>
    </location>
</feature>
<organism evidence="2 3">
    <name type="scientific">Littorina saxatilis</name>
    <dbReference type="NCBI Taxonomy" id="31220"/>
    <lineage>
        <taxon>Eukaryota</taxon>
        <taxon>Metazoa</taxon>
        <taxon>Spiralia</taxon>
        <taxon>Lophotrochozoa</taxon>
        <taxon>Mollusca</taxon>
        <taxon>Gastropoda</taxon>
        <taxon>Caenogastropoda</taxon>
        <taxon>Littorinimorpha</taxon>
        <taxon>Littorinoidea</taxon>
        <taxon>Littorinidae</taxon>
        <taxon>Littorina</taxon>
    </lineage>
</organism>
<dbReference type="Proteomes" id="UP001374579">
    <property type="component" value="Unassembled WGS sequence"/>
</dbReference>
<gene>
    <name evidence="2" type="ORF">V1264_022355</name>
</gene>
<evidence type="ECO:0000256" key="1">
    <source>
        <dbReference type="SAM" id="MobiDB-lite"/>
    </source>
</evidence>
<evidence type="ECO:0000313" key="3">
    <source>
        <dbReference type="Proteomes" id="UP001374579"/>
    </source>
</evidence>
<evidence type="ECO:0000313" key="2">
    <source>
        <dbReference type="EMBL" id="KAK7088431.1"/>
    </source>
</evidence>
<feature type="region of interest" description="Disordered" evidence="1">
    <location>
        <begin position="1"/>
        <end position="27"/>
    </location>
</feature>
<feature type="region of interest" description="Disordered" evidence="1">
    <location>
        <begin position="41"/>
        <end position="71"/>
    </location>
</feature>
<name>A0AAN9AKB8_9CAEN</name>
<sequence length="151" mass="16379">MSTPVDTSTPEGADKKGEAEEVSSPTMDKLQQEYLNLVNQLDSEGDPSAVTNGNPSAAAAAPTPTEKSLSEAELLREKNFSFTSSASISRDYGTPILIREKSFQAVPSPDKFGQGIEDHIPFENLPDSVGTFDKMKNLFSLIRNKVKSLKK</sequence>
<protein>
    <submittedName>
        <fullName evidence="2">Uncharacterized protein</fullName>
    </submittedName>
</protein>
<comment type="caution">
    <text evidence="2">The sequence shown here is derived from an EMBL/GenBank/DDBJ whole genome shotgun (WGS) entry which is preliminary data.</text>
</comment>
<accession>A0AAN9AKB8</accession>
<dbReference type="AlphaFoldDB" id="A0AAN9AKB8"/>
<proteinExistence type="predicted"/>
<dbReference type="EMBL" id="JBAMIC010004070">
    <property type="protein sequence ID" value="KAK7088431.1"/>
    <property type="molecule type" value="Genomic_DNA"/>
</dbReference>